<evidence type="ECO:0000259" key="1">
    <source>
        <dbReference type="Pfam" id="PF08242"/>
    </source>
</evidence>
<gene>
    <name evidence="2" type="ordered locus">Cfla_2218</name>
</gene>
<dbReference type="STRING" id="446466.Cfla_2218"/>
<dbReference type="EMBL" id="CP001964">
    <property type="protein sequence ID" value="ADG75109.1"/>
    <property type="molecule type" value="Genomic_DNA"/>
</dbReference>
<dbReference type="Pfam" id="PF08242">
    <property type="entry name" value="Methyltransf_12"/>
    <property type="match status" value="1"/>
</dbReference>
<dbReference type="OrthoDB" id="8385759at2"/>
<dbReference type="KEGG" id="cfl:Cfla_2218"/>
<proteinExistence type="predicted"/>
<sequence>MDDDYLAINRANWDARVPVHLAGGYGTDELLAEPTALSGVVRFDLPRLGDVAGLDVVHLQCHLGTDTLSLARLGARVTGLDLSGDAVAAAADLAARAEVDVEYVRADVYSAVDALGAERFDLVYTGIGALCWLPDIRRWAQTVARLLRPGGRLFVRDAHPVLLSALGVVVGAEHPDRAQQPWITAPGTASPALELPYFEQAEPLRWRDTTTYAGDGEVSAPLSVEWNHGLGEIVTAVLEAGMELTSLHEHDSVPWDALPGLMTYDAATGECRLTDRPERLPASFTLTARLTPRA</sequence>
<dbReference type="PANTHER" id="PTHR43861:SF1">
    <property type="entry name" value="TRANS-ACONITATE 2-METHYLTRANSFERASE"/>
    <property type="match status" value="1"/>
</dbReference>
<dbReference type="InterPro" id="IPR013217">
    <property type="entry name" value="Methyltransf_12"/>
</dbReference>
<dbReference type="RefSeq" id="WP_013117443.1">
    <property type="nucleotide sequence ID" value="NC_014151.1"/>
</dbReference>
<reference evidence="2 3" key="1">
    <citation type="journal article" date="2010" name="Stand. Genomic Sci.">
        <title>Complete genome sequence of Cellulomonas flavigena type strain (134).</title>
        <authorList>
            <person name="Abt B."/>
            <person name="Foster B."/>
            <person name="Lapidus A."/>
            <person name="Clum A."/>
            <person name="Sun H."/>
            <person name="Pukall R."/>
            <person name="Lucas S."/>
            <person name="Glavina Del Rio T."/>
            <person name="Nolan M."/>
            <person name="Tice H."/>
            <person name="Cheng J.F."/>
            <person name="Pitluck S."/>
            <person name="Liolios K."/>
            <person name="Ivanova N."/>
            <person name="Mavromatis K."/>
            <person name="Ovchinnikova G."/>
            <person name="Pati A."/>
            <person name="Goodwin L."/>
            <person name="Chen A."/>
            <person name="Palaniappan K."/>
            <person name="Land M."/>
            <person name="Hauser L."/>
            <person name="Chang Y.J."/>
            <person name="Jeffries C.D."/>
            <person name="Rohde M."/>
            <person name="Goker M."/>
            <person name="Woyke T."/>
            <person name="Bristow J."/>
            <person name="Eisen J.A."/>
            <person name="Markowitz V."/>
            <person name="Hugenholtz P."/>
            <person name="Kyrpides N.C."/>
            <person name="Klenk H.P."/>
        </authorList>
    </citation>
    <scope>NUCLEOTIDE SEQUENCE [LARGE SCALE GENOMIC DNA]</scope>
    <source>
        <strain evidence="3">ATCC 482 / DSM 20109 / BCRC 11376 / JCM 18109 / NBRC 3775 / NCIMB 8073 / NRS 134</strain>
    </source>
</reference>
<dbReference type="eggNOG" id="COG2227">
    <property type="taxonomic scope" value="Bacteria"/>
</dbReference>
<dbReference type="InterPro" id="IPR029063">
    <property type="entry name" value="SAM-dependent_MTases_sf"/>
</dbReference>
<feature type="domain" description="Methyltransferase type 12" evidence="1">
    <location>
        <begin position="58"/>
        <end position="153"/>
    </location>
</feature>
<dbReference type="GO" id="GO:0032259">
    <property type="term" value="P:methylation"/>
    <property type="evidence" value="ECO:0007669"/>
    <property type="project" value="UniProtKB-KW"/>
</dbReference>
<organism evidence="2 3">
    <name type="scientific">Cellulomonas flavigena (strain ATCC 482 / DSM 20109 / BCRC 11376 / JCM 18109 / NBRC 3775 / NCIMB 8073 / NRS 134)</name>
    <dbReference type="NCBI Taxonomy" id="446466"/>
    <lineage>
        <taxon>Bacteria</taxon>
        <taxon>Bacillati</taxon>
        <taxon>Actinomycetota</taxon>
        <taxon>Actinomycetes</taxon>
        <taxon>Micrococcales</taxon>
        <taxon>Cellulomonadaceae</taxon>
        <taxon>Cellulomonas</taxon>
    </lineage>
</organism>
<evidence type="ECO:0000313" key="3">
    <source>
        <dbReference type="Proteomes" id="UP000000849"/>
    </source>
</evidence>
<evidence type="ECO:0000313" key="2">
    <source>
        <dbReference type="EMBL" id="ADG75109.1"/>
    </source>
</evidence>
<dbReference type="Gene3D" id="3.40.50.150">
    <property type="entry name" value="Vaccinia Virus protein VP39"/>
    <property type="match status" value="1"/>
</dbReference>
<dbReference type="Proteomes" id="UP000000849">
    <property type="component" value="Chromosome"/>
</dbReference>
<keyword evidence="2" id="KW-0808">Transferase</keyword>
<protein>
    <submittedName>
        <fullName evidence="2">Methyltransferase type 12</fullName>
    </submittedName>
</protein>
<dbReference type="AlphaFoldDB" id="D5UGL1"/>
<dbReference type="PANTHER" id="PTHR43861">
    <property type="entry name" value="TRANS-ACONITATE 2-METHYLTRANSFERASE-RELATED"/>
    <property type="match status" value="1"/>
</dbReference>
<dbReference type="GO" id="GO:0008168">
    <property type="term" value="F:methyltransferase activity"/>
    <property type="evidence" value="ECO:0007669"/>
    <property type="project" value="UniProtKB-KW"/>
</dbReference>
<dbReference type="CDD" id="cd02440">
    <property type="entry name" value="AdoMet_MTases"/>
    <property type="match status" value="1"/>
</dbReference>
<dbReference type="SUPFAM" id="SSF53335">
    <property type="entry name" value="S-adenosyl-L-methionine-dependent methyltransferases"/>
    <property type="match status" value="1"/>
</dbReference>
<accession>D5UGL1</accession>
<dbReference type="HOGENOM" id="CLU_065741_0_0_11"/>
<name>D5UGL1_CELFN</name>
<keyword evidence="3" id="KW-1185">Reference proteome</keyword>
<keyword evidence="2" id="KW-0489">Methyltransferase</keyword>